<proteinExistence type="predicted"/>
<dbReference type="Proteomes" id="UP000034364">
    <property type="component" value="Unassembled WGS sequence"/>
</dbReference>
<protein>
    <submittedName>
        <fullName evidence="1">Uncharacterized protein</fullName>
    </submittedName>
</protein>
<gene>
    <name evidence="1" type="ORF">UX87_C0019G0029</name>
</gene>
<organism evidence="1 2">
    <name type="scientific">Candidatus Amesbacteria bacterium GW2011_GWA1_47_16</name>
    <dbReference type="NCBI Taxonomy" id="1618353"/>
    <lineage>
        <taxon>Bacteria</taxon>
        <taxon>Candidatus Amesiibacteriota</taxon>
    </lineage>
</organism>
<dbReference type="EMBL" id="LCNV01000019">
    <property type="protein sequence ID" value="KKU63662.1"/>
    <property type="molecule type" value="Genomic_DNA"/>
</dbReference>
<evidence type="ECO:0000313" key="1">
    <source>
        <dbReference type="EMBL" id="KKU63662.1"/>
    </source>
</evidence>
<name>A0A0G1S2U6_9BACT</name>
<comment type="caution">
    <text evidence="1">The sequence shown here is derived from an EMBL/GenBank/DDBJ whole genome shotgun (WGS) entry which is preliminary data.</text>
</comment>
<sequence>MVLMLESDIMIKEENPFIEEVTKIPPKPLYGLSEEQWGMLAGKYGAEEFTKIVENLLNHPREYKKANDQYRNRRVIKVLFPHTISPSGKDTTMYQLVSKDLAGLFFDAVKNKLTDSGEWDKFQEEQRHGDRGIRRRSV</sequence>
<accession>A0A0G1S2U6</accession>
<reference evidence="1 2" key="1">
    <citation type="journal article" date="2015" name="Nature">
        <title>rRNA introns, odd ribosomes, and small enigmatic genomes across a large radiation of phyla.</title>
        <authorList>
            <person name="Brown C.T."/>
            <person name="Hug L.A."/>
            <person name="Thomas B.C."/>
            <person name="Sharon I."/>
            <person name="Castelle C.J."/>
            <person name="Singh A."/>
            <person name="Wilkins M.J."/>
            <person name="Williams K.H."/>
            <person name="Banfield J.F."/>
        </authorList>
    </citation>
    <scope>NUCLEOTIDE SEQUENCE [LARGE SCALE GENOMIC DNA]</scope>
</reference>
<dbReference type="AlphaFoldDB" id="A0A0G1S2U6"/>
<evidence type="ECO:0000313" key="2">
    <source>
        <dbReference type="Proteomes" id="UP000034364"/>
    </source>
</evidence>